<dbReference type="KEGG" id="smo:SELMODRAFT_402777"/>
<keyword evidence="2" id="KW-1185">Reference proteome</keyword>
<organism evidence="2">
    <name type="scientific">Selaginella moellendorffii</name>
    <name type="common">Spikemoss</name>
    <dbReference type="NCBI Taxonomy" id="88036"/>
    <lineage>
        <taxon>Eukaryota</taxon>
        <taxon>Viridiplantae</taxon>
        <taxon>Streptophyta</taxon>
        <taxon>Embryophyta</taxon>
        <taxon>Tracheophyta</taxon>
        <taxon>Lycopodiopsida</taxon>
        <taxon>Selaginellales</taxon>
        <taxon>Selaginellaceae</taxon>
        <taxon>Selaginella</taxon>
    </lineage>
</organism>
<dbReference type="Proteomes" id="UP000001514">
    <property type="component" value="Unassembled WGS sequence"/>
</dbReference>
<dbReference type="EMBL" id="GL377565">
    <property type="protein sequence ID" value="EFJ38672.1"/>
    <property type="molecule type" value="Genomic_DNA"/>
</dbReference>
<dbReference type="Gramene" id="EFJ38672">
    <property type="protein sequence ID" value="EFJ38672"/>
    <property type="gene ID" value="SELMODRAFT_402777"/>
</dbReference>
<reference evidence="1 2" key="1">
    <citation type="journal article" date="2011" name="Science">
        <title>The Selaginella genome identifies genetic changes associated with the evolution of vascular plants.</title>
        <authorList>
            <person name="Banks J.A."/>
            <person name="Nishiyama T."/>
            <person name="Hasebe M."/>
            <person name="Bowman J.L."/>
            <person name="Gribskov M."/>
            <person name="dePamphilis C."/>
            <person name="Albert V.A."/>
            <person name="Aono N."/>
            <person name="Aoyama T."/>
            <person name="Ambrose B.A."/>
            <person name="Ashton N.W."/>
            <person name="Axtell M.J."/>
            <person name="Barker E."/>
            <person name="Barker M.S."/>
            <person name="Bennetzen J.L."/>
            <person name="Bonawitz N.D."/>
            <person name="Chapple C."/>
            <person name="Cheng C."/>
            <person name="Correa L.G."/>
            <person name="Dacre M."/>
            <person name="DeBarry J."/>
            <person name="Dreyer I."/>
            <person name="Elias M."/>
            <person name="Engstrom E.M."/>
            <person name="Estelle M."/>
            <person name="Feng L."/>
            <person name="Finet C."/>
            <person name="Floyd S.K."/>
            <person name="Frommer W.B."/>
            <person name="Fujita T."/>
            <person name="Gramzow L."/>
            <person name="Gutensohn M."/>
            <person name="Harholt J."/>
            <person name="Hattori M."/>
            <person name="Heyl A."/>
            <person name="Hirai T."/>
            <person name="Hiwatashi Y."/>
            <person name="Ishikawa M."/>
            <person name="Iwata M."/>
            <person name="Karol K.G."/>
            <person name="Koehler B."/>
            <person name="Kolukisaoglu U."/>
            <person name="Kubo M."/>
            <person name="Kurata T."/>
            <person name="Lalonde S."/>
            <person name="Li K."/>
            <person name="Li Y."/>
            <person name="Litt A."/>
            <person name="Lyons E."/>
            <person name="Manning G."/>
            <person name="Maruyama T."/>
            <person name="Michael T.P."/>
            <person name="Mikami K."/>
            <person name="Miyazaki S."/>
            <person name="Morinaga S."/>
            <person name="Murata T."/>
            <person name="Mueller-Roeber B."/>
            <person name="Nelson D.R."/>
            <person name="Obara M."/>
            <person name="Oguri Y."/>
            <person name="Olmstead R.G."/>
            <person name="Onodera N."/>
            <person name="Petersen B.L."/>
            <person name="Pils B."/>
            <person name="Prigge M."/>
            <person name="Rensing S.A."/>
            <person name="Riano-Pachon D.M."/>
            <person name="Roberts A.W."/>
            <person name="Sato Y."/>
            <person name="Scheller H.V."/>
            <person name="Schulz B."/>
            <person name="Schulz C."/>
            <person name="Shakirov E.V."/>
            <person name="Shibagaki N."/>
            <person name="Shinohara N."/>
            <person name="Shippen D.E."/>
            <person name="Soerensen I."/>
            <person name="Sotooka R."/>
            <person name="Sugimoto N."/>
            <person name="Sugita M."/>
            <person name="Sumikawa N."/>
            <person name="Tanurdzic M."/>
            <person name="Theissen G."/>
            <person name="Ulvskov P."/>
            <person name="Wakazuki S."/>
            <person name="Weng J.K."/>
            <person name="Willats W.W."/>
            <person name="Wipf D."/>
            <person name="Wolf P.G."/>
            <person name="Yang L."/>
            <person name="Zimmer A.D."/>
            <person name="Zhu Q."/>
            <person name="Mitros T."/>
            <person name="Hellsten U."/>
            <person name="Loque D."/>
            <person name="Otillar R."/>
            <person name="Salamov A."/>
            <person name="Schmutz J."/>
            <person name="Shapiro H."/>
            <person name="Lindquist E."/>
            <person name="Lucas S."/>
            <person name="Rokhsar D."/>
            <person name="Grigoriev I.V."/>
        </authorList>
    </citation>
    <scope>NUCLEOTIDE SEQUENCE [LARGE SCALE GENOMIC DNA]</scope>
</reference>
<dbReference type="AlphaFoldDB" id="D8QN07"/>
<evidence type="ECO:0000313" key="2">
    <source>
        <dbReference type="Proteomes" id="UP000001514"/>
    </source>
</evidence>
<dbReference type="HOGENOM" id="CLU_699073_0_0_1"/>
<dbReference type="InParanoid" id="D8QN07"/>
<name>D8QN07_SELML</name>
<accession>D8QN07</accession>
<sequence length="397" mass="45010">MTYTEEEGKLSLHSDVVELCSHVGKEYAPAVSRTLNIGRALRGFRRNLYHTAYPERDGNLYDLVMLLYAGSLPLGVSSDVVREISQSVRAGSLQHALTWLHEPVSAHQARREVDALAKSEYFLTPDKSTLAERNPYAACQVEAGCPEELQFLTQEHGFQAILVNARPASEVEELSEEEIVLLLHALHAENSPLAKLMRPLPFLTHQENVAVALQHARLFLLGALLPVAFAIDITYADLRHLLGPCNSFPCCQASKYQFMPAADEDVIAKWRCWKRPLFRWLDNPDRLPSGMETNLRLTTISSHLLAKKEPSMVVHHETTTGCPVEAPLFVRQLLRLRSPHCFDPTREEPRDWREWNSILVHNQEEEEEGHGDALDQATYAEWEFGESEEMFALLTRL</sequence>
<evidence type="ECO:0000313" key="1">
    <source>
        <dbReference type="EMBL" id="EFJ38672.1"/>
    </source>
</evidence>
<protein>
    <submittedName>
        <fullName evidence="1">Uncharacterized protein</fullName>
    </submittedName>
</protein>
<gene>
    <name evidence="1" type="ORF">SELMODRAFT_402777</name>
</gene>
<proteinExistence type="predicted"/>